<dbReference type="AlphaFoldDB" id="A0A6J6DXE3"/>
<organism evidence="1">
    <name type="scientific">freshwater metagenome</name>
    <dbReference type="NCBI Taxonomy" id="449393"/>
    <lineage>
        <taxon>unclassified sequences</taxon>
        <taxon>metagenomes</taxon>
        <taxon>ecological metagenomes</taxon>
    </lineage>
</organism>
<dbReference type="EMBL" id="CAEZTD010000095">
    <property type="protein sequence ID" value="CAB4567629.1"/>
    <property type="molecule type" value="Genomic_DNA"/>
</dbReference>
<gene>
    <name evidence="1" type="ORF">UFOPK1591_01123</name>
</gene>
<reference evidence="1" key="1">
    <citation type="submission" date="2020-05" db="EMBL/GenBank/DDBJ databases">
        <authorList>
            <person name="Chiriac C."/>
            <person name="Salcher M."/>
            <person name="Ghai R."/>
            <person name="Kavagutti S V."/>
        </authorList>
    </citation>
    <scope>NUCLEOTIDE SEQUENCE</scope>
</reference>
<proteinExistence type="predicted"/>
<dbReference type="Pfam" id="PF14386">
    <property type="entry name" value="DUF4417"/>
    <property type="match status" value="1"/>
</dbReference>
<evidence type="ECO:0000313" key="1">
    <source>
        <dbReference type="EMBL" id="CAB4567629.1"/>
    </source>
</evidence>
<name>A0A6J6DXE3_9ZZZZ</name>
<dbReference type="InterPro" id="IPR025530">
    <property type="entry name" value="DUF4417"/>
</dbReference>
<accession>A0A6J6DXE3</accession>
<sequence>MRARLSIATDGGVFSDVPEGYPVGRHQTEGPWEIPMLARVPRERIPEHLVAFNDLGRSPDRATTGVHFFRHDETFAKLLACPAKYGPKFSEFQCVLTPDITLGAGMNPWMKARRVAYSRMTGVIWQTRGLVVIPTLRWNSINDLELVCSGVPKRSVIAVSNYGSRRDADLRHAFESGLPQVIERVDPSGLIVFGDTRGRAFSDIPDTTLVRCFEPFKGTQVLPDPSPKDDGVATLF</sequence>
<protein>
    <submittedName>
        <fullName evidence="1">Unannotated protein</fullName>
    </submittedName>
</protein>